<name>A0ABX1ZYA1_9MICO</name>
<dbReference type="Pfam" id="PF03069">
    <property type="entry name" value="FmdA_AmdA"/>
    <property type="match status" value="1"/>
</dbReference>
<keyword evidence="3" id="KW-1185">Reference proteome</keyword>
<sequence>MTTPPGVRAPRVLQPRVLQPGTGPVPGEEYLPSTPGTVRWGRLPAGTDAPVLSVRPGTTVTIDTVSHEGMLPDQGSDPVRWFGRHGVAPQDVLTDVVEIAAATPRGDDDGPHVVTGPIEVVGAQPGDVLAVRLLEHRRRVPYGVISNRHGRGALPAELPREGEAVSVFAPVEDDGEHARGVLPLTTDPADRRRTRFPLAEFLGVLGVATPGGQRPHSVPPGRHGGNIDITLTTAGSTVYLPVAVPGALFYAGDPHFAQGNGEVALTAMEASLRSTVRLDLVPHDEALALLGEISGPVVRTAEHLVPTGMDPDLDVAVQHCVRAALNLLQARWGMDEHLAYAYLSAATDFDISQVVDQVKGVHARIRLADFEEPTA</sequence>
<organism evidence="2 3">
    <name type="scientific">Isoptericola halotolerans</name>
    <dbReference type="NCBI Taxonomy" id="300560"/>
    <lineage>
        <taxon>Bacteria</taxon>
        <taxon>Bacillati</taxon>
        <taxon>Actinomycetota</taxon>
        <taxon>Actinomycetes</taxon>
        <taxon>Micrococcales</taxon>
        <taxon>Promicromonosporaceae</taxon>
        <taxon>Isoptericola</taxon>
    </lineage>
</organism>
<gene>
    <name evidence="2" type="ORF">HDG69_000004</name>
</gene>
<evidence type="ECO:0000313" key="3">
    <source>
        <dbReference type="Proteomes" id="UP000757540"/>
    </source>
</evidence>
<comment type="caution">
    <text evidence="2">The sequence shown here is derived from an EMBL/GenBank/DDBJ whole genome shotgun (WGS) entry which is preliminary data.</text>
</comment>
<accession>A0ABX1ZYA1</accession>
<feature type="region of interest" description="Disordered" evidence="1">
    <location>
        <begin position="17"/>
        <end position="37"/>
    </location>
</feature>
<evidence type="ECO:0000256" key="1">
    <source>
        <dbReference type="SAM" id="MobiDB-lite"/>
    </source>
</evidence>
<dbReference type="InterPro" id="IPR004304">
    <property type="entry name" value="FmdA_AmdA"/>
</dbReference>
<protein>
    <submittedName>
        <fullName evidence="2">Acetamidase/formamidase</fullName>
    </submittedName>
</protein>
<reference evidence="2 3" key="1">
    <citation type="submission" date="2020-05" db="EMBL/GenBank/DDBJ databases">
        <title>Genomic Encyclopedia of Type Strains, Phase III (KMG-III): the genomes of soil and plant-associated and newly described type strains.</title>
        <authorList>
            <person name="Whitman W."/>
        </authorList>
    </citation>
    <scope>NUCLEOTIDE SEQUENCE [LARGE SCALE GENOMIC DNA]</scope>
    <source>
        <strain evidence="2 3">KCTC 19046</strain>
    </source>
</reference>
<dbReference type="Proteomes" id="UP000757540">
    <property type="component" value="Unassembled WGS sequence"/>
</dbReference>
<dbReference type="Gene3D" id="3.10.28.20">
    <property type="entry name" value="Acetamidase/Formamidase-like domains"/>
    <property type="match status" value="1"/>
</dbReference>
<dbReference type="PANTHER" id="PTHR31891:SF1">
    <property type="entry name" value="FORMAMIDASE C869.04-RELATED"/>
    <property type="match status" value="1"/>
</dbReference>
<dbReference type="RefSeq" id="WP_171781751.1">
    <property type="nucleotide sequence ID" value="NZ_BAAAML010000002.1"/>
</dbReference>
<proteinExistence type="predicted"/>
<dbReference type="Gene3D" id="2.60.120.580">
    <property type="entry name" value="Acetamidase/Formamidase-like domains"/>
    <property type="match status" value="2"/>
</dbReference>
<dbReference type="PANTHER" id="PTHR31891">
    <property type="entry name" value="FORMAMIDASE C869.04-RELATED"/>
    <property type="match status" value="1"/>
</dbReference>
<dbReference type="EMBL" id="JABEZU010000001">
    <property type="protein sequence ID" value="NOV95451.1"/>
    <property type="molecule type" value="Genomic_DNA"/>
</dbReference>
<dbReference type="SUPFAM" id="SSF141130">
    <property type="entry name" value="Acetamidase/Formamidase-like"/>
    <property type="match status" value="1"/>
</dbReference>
<evidence type="ECO:0000313" key="2">
    <source>
        <dbReference type="EMBL" id="NOV95451.1"/>
    </source>
</evidence>